<gene>
    <name evidence="1" type="ORF">FOXG_21802</name>
</gene>
<dbReference type="VEuPathDB" id="FungiDB:FOXG_21802"/>
<organism evidence="1 2">
    <name type="scientific">Fusarium oxysporum f. sp. lycopersici (strain 4287 / CBS 123668 / FGSC 9935 / NRRL 34936)</name>
    <name type="common">Fusarium vascular wilt of tomato</name>
    <dbReference type="NCBI Taxonomy" id="426428"/>
    <lineage>
        <taxon>Eukaryota</taxon>
        <taxon>Fungi</taxon>
        <taxon>Dikarya</taxon>
        <taxon>Ascomycota</taxon>
        <taxon>Pezizomycotina</taxon>
        <taxon>Sordariomycetes</taxon>
        <taxon>Hypocreomycetidae</taxon>
        <taxon>Hypocreales</taxon>
        <taxon>Nectriaceae</taxon>
        <taxon>Fusarium</taxon>
        <taxon>Fusarium oxysporum species complex</taxon>
    </lineage>
</organism>
<evidence type="ECO:0000313" key="1">
    <source>
        <dbReference type="EMBL" id="KNB16814.1"/>
    </source>
</evidence>
<evidence type="ECO:0000313" key="2">
    <source>
        <dbReference type="Proteomes" id="UP000009097"/>
    </source>
</evidence>
<accession>A0A0J9W134</accession>
<protein>
    <submittedName>
        <fullName evidence="1">Uncharacterized protein</fullName>
    </submittedName>
</protein>
<reference evidence="1" key="1">
    <citation type="submission" date="2007-04" db="EMBL/GenBank/DDBJ databases">
        <authorList>
            <consortium name="The Broad Institute Genome Sequencing Platform"/>
            <person name="Birren B."/>
            <person name="Lander E."/>
            <person name="Galagan J."/>
            <person name="Nusbaum C."/>
            <person name="Devon K."/>
            <person name="Ma L.-J."/>
            <person name="Jaffe D."/>
            <person name="Butler J."/>
            <person name="Alvarez P."/>
            <person name="Gnerre S."/>
            <person name="Grabherr M."/>
            <person name="Kleber M."/>
            <person name="Mauceli E."/>
            <person name="Brockman W."/>
            <person name="MacCallum I.A."/>
            <person name="Young S."/>
            <person name="LaButti K."/>
            <person name="DeCaprio D."/>
            <person name="Crawford M."/>
            <person name="Koehrsen M."/>
            <person name="Engels R."/>
            <person name="Montgomery P."/>
            <person name="Pearson M."/>
            <person name="Howarth C."/>
            <person name="Larson L."/>
            <person name="White J."/>
            <person name="O'Leary S."/>
            <person name="Kodira C."/>
            <person name="Zeng Q."/>
            <person name="Yandava C."/>
            <person name="Alvarado L."/>
            <person name="Kistler C."/>
            <person name="Shim W.-B."/>
            <person name="Kang S."/>
            <person name="Woloshuk C."/>
        </authorList>
    </citation>
    <scope>NUCLEOTIDE SEQUENCE</scope>
    <source>
        <strain evidence="1">4287</strain>
    </source>
</reference>
<dbReference type="EMBL" id="DS231720">
    <property type="protein sequence ID" value="KNB16814.1"/>
    <property type="molecule type" value="Genomic_DNA"/>
</dbReference>
<dbReference type="RefSeq" id="XP_018254859.1">
    <property type="nucleotide sequence ID" value="XM_018402162.1"/>
</dbReference>
<dbReference type="KEGG" id="fox:FOXG_21802"/>
<dbReference type="GeneID" id="28962508"/>
<dbReference type="Proteomes" id="UP000009097">
    <property type="component" value="Unassembled WGS sequence"/>
</dbReference>
<proteinExistence type="predicted"/>
<name>A0A0J9W134_FUSO4</name>
<sequence>MSYFSNWSPHVYDMASYTGLSSSRMCRMLQQSSQVFGSLLTSSSLIDRASRVRYWYLCSSGSFRRSFRGPKERRCTIASQQSSYRAKHTMDQVEPQAEHTILTCREL</sequence>
<dbReference type="AlphaFoldDB" id="A0A0J9W134"/>
<reference evidence="1" key="2">
    <citation type="journal article" date="2010" name="Nature">
        <title>Comparative genomics reveals mobile pathogenicity chromosomes in Fusarium.</title>
        <authorList>
            <person name="Ma L.J."/>
            <person name="van der Does H.C."/>
            <person name="Borkovich K.A."/>
            <person name="Coleman J.J."/>
            <person name="Daboussi M.J."/>
            <person name="Di Pietro A."/>
            <person name="Dufresne M."/>
            <person name="Freitag M."/>
            <person name="Grabherr M."/>
            <person name="Henrissat B."/>
            <person name="Houterman P.M."/>
            <person name="Kang S."/>
            <person name="Shim W.B."/>
            <person name="Woloshuk C."/>
            <person name="Xie X."/>
            <person name="Xu J.R."/>
            <person name="Antoniw J."/>
            <person name="Baker S.E."/>
            <person name="Bluhm B.H."/>
            <person name="Breakspear A."/>
            <person name="Brown D.W."/>
            <person name="Butchko R.A."/>
            <person name="Chapman S."/>
            <person name="Coulson R."/>
            <person name="Coutinho P.M."/>
            <person name="Danchin E.G."/>
            <person name="Diener A."/>
            <person name="Gale L.R."/>
            <person name="Gardiner D.M."/>
            <person name="Goff S."/>
            <person name="Hammond-Kosack K.E."/>
            <person name="Hilburn K."/>
            <person name="Hua-Van A."/>
            <person name="Jonkers W."/>
            <person name="Kazan K."/>
            <person name="Kodira C.D."/>
            <person name="Koehrsen M."/>
            <person name="Kumar L."/>
            <person name="Lee Y.H."/>
            <person name="Li L."/>
            <person name="Manners J.M."/>
            <person name="Miranda-Saavedra D."/>
            <person name="Mukherjee M."/>
            <person name="Park G."/>
            <person name="Park J."/>
            <person name="Park S.Y."/>
            <person name="Proctor R.H."/>
            <person name="Regev A."/>
            <person name="Ruiz-Roldan M.C."/>
            <person name="Sain D."/>
            <person name="Sakthikumar S."/>
            <person name="Sykes S."/>
            <person name="Schwartz D.C."/>
            <person name="Turgeon B.G."/>
            <person name="Wapinski I."/>
            <person name="Yoder O."/>
            <person name="Young S."/>
            <person name="Zeng Q."/>
            <person name="Zhou S."/>
            <person name="Galagan J."/>
            <person name="Cuomo C.A."/>
            <person name="Kistler H.C."/>
            <person name="Rep M."/>
        </authorList>
    </citation>
    <scope>NUCLEOTIDE SEQUENCE [LARGE SCALE GENOMIC DNA]</scope>
    <source>
        <strain evidence="1">4287</strain>
    </source>
</reference>